<dbReference type="InterPro" id="IPR022496">
    <property type="entry name" value="T6A_TsaB"/>
</dbReference>
<dbReference type="Gene3D" id="3.30.420.40">
    <property type="match status" value="2"/>
</dbReference>
<dbReference type="InterPro" id="IPR000905">
    <property type="entry name" value="Gcp-like_dom"/>
</dbReference>
<gene>
    <name evidence="8" type="ORF">SAMN04487963_1240</name>
</gene>
<dbReference type="GO" id="GO:0005829">
    <property type="term" value="C:cytosol"/>
    <property type="evidence" value="ECO:0007669"/>
    <property type="project" value="TreeGrafter"/>
</dbReference>
<proteinExistence type="inferred from homology"/>
<evidence type="ECO:0000259" key="7">
    <source>
        <dbReference type="Pfam" id="PF00814"/>
    </source>
</evidence>
<evidence type="ECO:0000256" key="2">
    <source>
        <dbReference type="ARBA" id="ARBA00010493"/>
    </source>
</evidence>
<dbReference type="AlphaFoldDB" id="A0A1I4NAS8"/>
<evidence type="ECO:0000256" key="1">
    <source>
        <dbReference type="ARBA" id="ARBA00004496"/>
    </source>
</evidence>
<comment type="similarity">
    <text evidence="2">Belongs to the KAE1 / TsaD family. TsaB subfamily.</text>
</comment>
<evidence type="ECO:0000313" key="9">
    <source>
        <dbReference type="Proteomes" id="UP000198519"/>
    </source>
</evidence>
<sequence>MTTPATTPVTLLALDTSSEGCSAALLVNGQVYERFELAPRGHTRLLMPMVRELLAEQGLAPSDLDALAFACGPGSFTGLRIATGVVQGLAFGLEVPVVPVSSLAAVAAEVCDAQHCSEGDGVAVAFDARMGEVYWGCFRNNHGRPVALAEERVCAPEMVTLAEGPARWHGVGSGWGYQEQIPGGVTAAVEGVDTALVPRARYVALLAASDFLDGKGVPAAKAQPVYLRNTVAWQKLPGR</sequence>
<protein>
    <recommendedName>
        <fullName evidence="3">tRNA threonylcarbamoyladenosine biosynthesis protein TsaB</fullName>
    </recommendedName>
    <alternativeName>
        <fullName evidence="6">t(6)A37 threonylcarbamoyladenosine biosynthesis protein TsaB</fullName>
    </alternativeName>
</protein>
<dbReference type="Pfam" id="PF00814">
    <property type="entry name" value="TsaD"/>
    <property type="match status" value="1"/>
</dbReference>
<feature type="domain" description="Gcp-like" evidence="7">
    <location>
        <begin position="36"/>
        <end position="160"/>
    </location>
</feature>
<keyword evidence="5" id="KW-0819">tRNA processing</keyword>
<dbReference type="GO" id="GO:0002949">
    <property type="term" value="P:tRNA threonylcarbamoyladenosine modification"/>
    <property type="evidence" value="ECO:0007669"/>
    <property type="project" value="InterPro"/>
</dbReference>
<evidence type="ECO:0000256" key="5">
    <source>
        <dbReference type="ARBA" id="ARBA00022694"/>
    </source>
</evidence>
<keyword evidence="4" id="KW-0963">Cytoplasm</keyword>
<dbReference type="CDD" id="cd24032">
    <property type="entry name" value="ASKHA_NBD_TsaB"/>
    <property type="match status" value="1"/>
</dbReference>
<reference evidence="9" key="1">
    <citation type="submission" date="2016-10" db="EMBL/GenBank/DDBJ databases">
        <authorList>
            <person name="Varghese N."/>
            <person name="Submissions S."/>
        </authorList>
    </citation>
    <scope>NUCLEOTIDE SEQUENCE [LARGE SCALE GENOMIC DNA]</scope>
    <source>
        <strain evidence="9">CGMCC 1.7061</strain>
    </source>
</reference>
<dbReference type="NCBIfam" id="TIGR03725">
    <property type="entry name" value="T6A_YeaZ"/>
    <property type="match status" value="1"/>
</dbReference>
<evidence type="ECO:0000256" key="6">
    <source>
        <dbReference type="ARBA" id="ARBA00032446"/>
    </source>
</evidence>
<keyword evidence="9" id="KW-1185">Reference proteome</keyword>
<dbReference type="EMBL" id="FOUE01000002">
    <property type="protein sequence ID" value="SFM12333.1"/>
    <property type="molecule type" value="Genomic_DNA"/>
</dbReference>
<dbReference type="PANTHER" id="PTHR11735:SF11">
    <property type="entry name" value="TRNA THREONYLCARBAMOYLADENOSINE BIOSYNTHESIS PROTEIN TSAB"/>
    <property type="match status" value="1"/>
</dbReference>
<dbReference type="PANTHER" id="PTHR11735">
    <property type="entry name" value="TRNA N6-ADENOSINE THREONYLCARBAMOYLTRANSFERASE"/>
    <property type="match status" value="1"/>
</dbReference>
<accession>A0A1I4NAS8</accession>
<dbReference type="InterPro" id="IPR043129">
    <property type="entry name" value="ATPase_NBD"/>
</dbReference>
<name>A0A1I4NAS8_9GAMM</name>
<dbReference type="FunFam" id="3.30.420.40:FF:000097">
    <property type="entry name" value="tRNA threonylcarbamoyladenosine biosynthesis protein TsaB"/>
    <property type="match status" value="1"/>
</dbReference>
<dbReference type="STRING" id="488535.SAMN04487963_1240"/>
<dbReference type="Proteomes" id="UP000198519">
    <property type="component" value="Unassembled WGS sequence"/>
</dbReference>
<comment type="subcellular location">
    <subcellularLocation>
        <location evidence="1">Cytoplasm</location>
    </subcellularLocation>
</comment>
<dbReference type="SUPFAM" id="SSF53067">
    <property type="entry name" value="Actin-like ATPase domain"/>
    <property type="match status" value="2"/>
</dbReference>
<organism evidence="8 9">
    <name type="scientific">Marinobacter zhejiangensis</name>
    <dbReference type="NCBI Taxonomy" id="488535"/>
    <lineage>
        <taxon>Bacteria</taxon>
        <taxon>Pseudomonadati</taxon>
        <taxon>Pseudomonadota</taxon>
        <taxon>Gammaproteobacteria</taxon>
        <taxon>Pseudomonadales</taxon>
        <taxon>Marinobacteraceae</taxon>
        <taxon>Marinobacter</taxon>
    </lineage>
</organism>
<evidence type="ECO:0000256" key="4">
    <source>
        <dbReference type="ARBA" id="ARBA00022490"/>
    </source>
</evidence>
<evidence type="ECO:0000313" key="8">
    <source>
        <dbReference type="EMBL" id="SFM12333.1"/>
    </source>
</evidence>
<evidence type="ECO:0000256" key="3">
    <source>
        <dbReference type="ARBA" id="ARBA00019012"/>
    </source>
</evidence>